<evidence type="ECO:0000259" key="2">
    <source>
        <dbReference type="Pfam" id="PF17667"/>
    </source>
</evidence>
<feature type="region of interest" description="Disordered" evidence="1">
    <location>
        <begin position="211"/>
        <end position="240"/>
    </location>
</feature>
<keyword evidence="4" id="KW-1185">Reference proteome</keyword>
<dbReference type="PANTHER" id="PTHR38248">
    <property type="entry name" value="FUNK1 6"/>
    <property type="match status" value="1"/>
</dbReference>
<dbReference type="STRING" id="39966.A0A369J5V1"/>
<feature type="compositionally biased region" description="Polar residues" evidence="1">
    <location>
        <begin position="403"/>
        <end position="412"/>
    </location>
</feature>
<feature type="domain" description="Fungal-type protein kinase" evidence="2">
    <location>
        <begin position="532"/>
        <end position="665"/>
    </location>
</feature>
<feature type="region of interest" description="Disordered" evidence="1">
    <location>
        <begin position="392"/>
        <end position="422"/>
    </location>
</feature>
<feature type="compositionally biased region" description="Low complexity" evidence="1">
    <location>
        <begin position="392"/>
        <end position="402"/>
    </location>
</feature>
<dbReference type="OrthoDB" id="5569250at2759"/>
<evidence type="ECO:0000313" key="4">
    <source>
        <dbReference type="Proteomes" id="UP000076154"/>
    </source>
</evidence>
<reference evidence="3" key="1">
    <citation type="submission" date="2018-04" db="EMBL/GenBank/DDBJ databases">
        <title>Whole genome sequencing of Hypsizygus marmoreus.</title>
        <authorList>
            <person name="Choi I.-G."/>
            <person name="Min B."/>
            <person name="Kim J.-G."/>
            <person name="Kim S."/>
            <person name="Oh Y.-L."/>
            <person name="Kong W.-S."/>
            <person name="Park H."/>
            <person name="Jeong J."/>
            <person name="Song E.-S."/>
        </authorList>
    </citation>
    <scope>NUCLEOTIDE SEQUENCE [LARGE SCALE GENOMIC DNA]</scope>
    <source>
        <strain evidence="3">51987-8</strain>
    </source>
</reference>
<proteinExistence type="predicted"/>
<feature type="domain" description="Fungal-type protein kinase" evidence="2">
    <location>
        <begin position="280"/>
        <end position="495"/>
    </location>
</feature>
<feature type="compositionally biased region" description="Basic residues" evidence="1">
    <location>
        <begin position="222"/>
        <end position="237"/>
    </location>
</feature>
<gene>
    <name evidence="3" type="ORF">Hypma_003576</name>
</gene>
<dbReference type="PANTHER" id="PTHR38248:SF2">
    <property type="entry name" value="FUNK1 11"/>
    <property type="match status" value="1"/>
</dbReference>
<feature type="compositionally biased region" description="Polar residues" evidence="1">
    <location>
        <begin position="26"/>
        <end position="37"/>
    </location>
</feature>
<dbReference type="Pfam" id="PF17667">
    <property type="entry name" value="Pkinase_fungal"/>
    <property type="match status" value="2"/>
</dbReference>
<protein>
    <recommendedName>
        <fullName evidence="2">Fungal-type protein kinase domain-containing protein</fullName>
    </recommendedName>
</protein>
<dbReference type="InParanoid" id="A0A369J5V1"/>
<sequence length="789" mass="88881">MSTTSSCSESASNSTSSFETDTSETLYSDMSVSSTPNKPGAHHLEDATVRDFYAHLRDDIDGRLGCGAPLEAFVRHVWGLAPEHINAILSHTWSLKPDSLETYRTAPTEPDMYDPFSQIADQLVNDVRAFLGVEKETCTKFWSDKGKHDIISAVTKRRPDMLSLLIHVLLPRWALARQIIEFKKLRAFAWAKGETPVTSLASSDVLSQGTLGVQSTSAAAPRKTRSKKKKASNKPKAKASLLSQSVGPIAVEAGAPSTSADVACNNVLVTPTNSTKRKHDGEHDDTPAKIPRMSQSSPYYLTDDHLQLATYALESLAVSTRHYTSGILIDRCIFSLWYYDRACVIRTEEFDFSTDLGIAQLALVLYAVSMCDDRHCGYDPLVIPAEPKPTTAASAGAVSDAAQNSEPQTARTARSETKGKKAQATIEDNLHMTGAQMVFPPTDEFKHGRTFILRDRLFGYHGLVGRGTMVYGVDDDEALKIGWPVTVRPLEATTIATLLERIPEWKDHLPEVSFSATLTAEQLGLPRSDFQSMVKFQRFEERQLHALCMKRYQKLWELNSVEEFMEVFVDCLECHYHAYTTGRVSHRHLSENNLMFKRCGDRARGVLNDWDLASLSMDNSGQVPTSHARQRTWNLPFMAFDLLEKPPPLYLYRHDLESFFYILVWSAIHYDFKGKRRLSTPALLKSWNKDYLACEAKFSFIMSAAGRDRVFYHIQPEFHGLRDQWLMPLWKLFFLARNSYNTLMAISPQSEYDPTTFDNSLTFSTFMAAIGRNHVNSLPHPQGRRLRNV</sequence>
<feature type="compositionally biased region" description="Low complexity" evidence="1">
    <location>
        <begin position="1"/>
        <end position="25"/>
    </location>
</feature>
<accession>A0A369J5V1</accession>
<comment type="caution">
    <text evidence="3">The sequence shown here is derived from an EMBL/GenBank/DDBJ whole genome shotgun (WGS) entry which is preliminary data.</text>
</comment>
<dbReference type="Proteomes" id="UP000076154">
    <property type="component" value="Unassembled WGS sequence"/>
</dbReference>
<evidence type="ECO:0000313" key="3">
    <source>
        <dbReference type="EMBL" id="RDB15967.1"/>
    </source>
</evidence>
<dbReference type="EMBL" id="LUEZ02000137">
    <property type="protein sequence ID" value="RDB15967.1"/>
    <property type="molecule type" value="Genomic_DNA"/>
</dbReference>
<name>A0A369J5V1_HYPMA</name>
<feature type="region of interest" description="Disordered" evidence="1">
    <location>
        <begin position="1"/>
        <end position="43"/>
    </location>
</feature>
<dbReference type="InterPro" id="IPR040976">
    <property type="entry name" value="Pkinase_fungal"/>
</dbReference>
<organism evidence="3 4">
    <name type="scientific">Hypsizygus marmoreus</name>
    <name type="common">White beech mushroom</name>
    <name type="synonym">Agaricus marmoreus</name>
    <dbReference type="NCBI Taxonomy" id="39966"/>
    <lineage>
        <taxon>Eukaryota</taxon>
        <taxon>Fungi</taxon>
        <taxon>Dikarya</taxon>
        <taxon>Basidiomycota</taxon>
        <taxon>Agaricomycotina</taxon>
        <taxon>Agaricomycetes</taxon>
        <taxon>Agaricomycetidae</taxon>
        <taxon>Agaricales</taxon>
        <taxon>Tricholomatineae</taxon>
        <taxon>Lyophyllaceae</taxon>
        <taxon>Hypsizygus</taxon>
    </lineage>
</organism>
<evidence type="ECO:0000256" key="1">
    <source>
        <dbReference type="SAM" id="MobiDB-lite"/>
    </source>
</evidence>
<feature type="region of interest" description="Disordered" evidence="1">
    <location>
        <begin position="272"/>
        <end position="293"/>
    </location>
</feature>
<dbReference type="AlphaFoldDB" id="A0A369J5V1"/>